<organism evidence="2 3">
    <name type="scientific">Parelaphostrongylus tenuis</name>
    <name type="common">Meningeal worm</name>
    <dbReference type="NCBI Taxonomy" id="148309"/>
    <lineage>
        <taxon>Eukaryota</taxon>
        <taxon>Metazoa</taxon>
        <taxon>Ecdysozoa</taxon>
        <taxon>Nematoda</taxon>
        <taxon>Chromadorea</taxon>
        <taxon>Rhabditida</taxon>
        <taxon>Rhabditina</taxon>
        <taxon>Rhabditomorpha</taxon>
        <taxon>Strongyloidea</taxon>
        <taxon>Metastrongylidae</taxon>
        <taxon>Parelaphostrongylus</taxon>
    </lineage>
</organism>
<evidence type="ECO:0000313" key="2">
    <source>
        <dbReference type="EMBL" id="KAJ1362806.1"/>
    </source>
</evidence>
<protein>
    <submittedName>
        <fullName evidence="2">Uncharacterized protein</fullName>
    </submittedName>
</protein>
<evidence type="ECO:0000313" key="3">
    <source>
        <dbReference type="Proteomes" id="UP001196413"/>
    </source>
</evidence>
<accession>A0AAD5N817</accession>
<gene>
    <name evidence="2" type="ORF">KIN20_022487</name>
</gene>
<feature type="compositionally biased region" description="Polar residues" evidence="1">
    <location>
        <begin position="86"/>
        <end position="98"/>
    </location>
</feature>
<dbReference type="EMBL" id="JAHQIW010004539">
    <property type="protein sequence ID" value="KAJ1362806.1"/>
    <property type="molecule type" value="Genomic_DNA"/>
</dbReference>
<dbReference type="AlphaFoldDB" id="A0AAD5N817"/>
<comment type="caution">
    <text evidence="2">The sequence shown here is derived from an EMBL/GenBank/DDBJ whole genome shotgun (WGS) entry which is preliminary data.</text>
</comment>
<evidence type="ECO:0000256" key="1">
    <source>
        <dbReference type="SAM" id="MobiDB-lite"/>
    </source>
</evidence>
<proteinExistence type="predicted"/>
<reference evidence="2" key="1">
    <citation type="submission" date="2021-06" db="EMBL/GenBank/DDBJ databases">
        <title>Parelaphostrongylus tenuis whole genome reference sequence.</title>
        <authorList>
            <person name="Garwood T.J."/>
            <person name="Larsen P.A."/>
            <person name="Fountain-Jones N.M."/>
            <person name="Garbe J.R."/>
            <person name="Macchietto M.G."/>
            <person name="Kania S.A."/>
            <person name="Gerhold R.W."/>
            <person name="Richards J.E."/>
            <person name="Wolf T.M."/>
        </authorList>
    </citation>
    <scope>NUCLEOTIDE SEQUENCE</scope>
    <source>
        <strain evidence="2">MNPRO001-30</strain>
        <tissue evidence="2">Meninges</tissue>
    </source>
</reference>
<dbReference type="Proteomes" id="UP001196413">
    <property type="component" value="Unassembled WGS sequence"/>
</dbReference>
<feature type="region of interest" description="Disordered" evidence="1">
    <location>
        <begin position="86"/>
        <end position="109"/>
    </location>
</feature>
<sequence>MAAHVCIELDQINELPELINYLIQRNHIFSATKDHLGLCAGCNAKMRSAYTPDPALPFNTCRLAHLTPAIPTSTPSSAPVECAELTQSESANSEQNGDVISETPPMDEDVDENDLMACGADLNQLSTNLSSTTEKAELPLGYSPIIFIKKKGPGSAPKQCQLCGHWITANNMHGPTSPFISISEGKNDGRKSICLPRGAFHVQTALLSQMK</sequence>
<name>A0AAD5N817_PARTN</name>
<keyword evidence="3" id="KW-1185">Reference proteome</keyword>